<evidence type="ECO:0000313" key="3">
    <source>
        <dbReference type="EMBL" id="AWI79017.1"/>
    </source>
</evidence>
<reference evidence="3 4" key="1">
    <citation type="submission" date="2017-06" db="EMBL/GenBank/DDBJ databases">
        <title>Azoarcus sp. TSNA42 complete genome sequence.</title>
        <authorList>
            <person name="Woo J.-H."/>
            <person name="Kim H.-S."/>
        </authorList>
    </citation>
    <scope>NUCLEOTIDE SEQUENCE [LARGE SCALE GENOMIC DNA]</scope>
    <source>
        <strain evidence="3 4">TSNA42</strain>
    </source>
</reference>
<dbReference type="InterPro" id="IPR027939">
    <property type="entry name" value="NMT1/THI5"/>
</dbReference>
<evidence type="ECO:0000256" key="1">
    <source>
        <dbReference type="SAM" id="SignalP"/>
    </source>
</evidence>
<dbReference type="EMBL" id="CP022188">
    <property type="protein sequence ID" value="AWI79017.1"/>
    <property type="molecule type" value="Genomic_DNA"/>
</dbReference>
<dbReference type="RefSeq" id="WP_108971939.1">
    <property type="nucleotide sequence ID" value="NZ_CP022188.1"/>
</dbReference>
<dbReference type="Proteomes" id="UP000244902">
    <property type="component" value="Chromosome"/>
</dbReference>
<evidence type="ECO:0000259" key="2">
    <source>
        <dbReference type="Pfam" id="PF09084"/>
    </source>
</evidence>
<feature type="chain" id="PRO_5016019971" evidence="1">
    <location>
        <begin position="26"/>
        <end position="331"/>
    </location>
</feature>
<accession>A0A2U8GZ72</accession>
<protein>
    <submittedName>
        <fullName evidence="3">Sulfonate/nitrate transporter</fullName>
    </submittedName>
</protein>
<dbReference type="Gene3D" id="3.40.190.10">
    <property type="entry name" value="Periplasmic binding protein-like II"/>
    <property type="match status" value="2"/>
</dbReference>
<feature type="signal peptide" evidence="1">
    <location>
        <begin position="1"/>
        <end position="25"/>
    </location>
</feature>
<dbReference type="PROSITE" id="PS51257">
    <property type="entry name" value="PROKAR_LIPOPROTEIN"/>
    <property type="match status" value="1"/>
</dbReference>
<dbReference type="SUPFAM" id="SSF53850">
    <property type="entry name" value="Periplasmic binding protein-like II"/>
    <property type="match status" value="1"/>
</dbReference>
<gene>
    <name evidence="3" type="ORF">CEW87_06350</name>
</gene>
<dbReference type="GO" id="GO:0009228">
    <property type="term" value="P:thiamine biosynthetic process"/>
    <property type="evidence" value="ECO:0007669"/>
    <property type="project" value="InterPro"/>
</dbReference>
<dbReference type="PANTHER" id="PTHR31528">
    <property type="entry name" value="4-AMINO-5-HYDROXYMETHYL-2-METHYLPYRIMIDINE PHOSPHATE SYNTHASE THI11-RELATED"/>
    <property type="match status" value="1"/>
</dbReference>
<organism evidence="3 4">
    <name type="scientific">Parazoarcus communis</name>
    <dbReference type="NCBI Taxonomy" id="41977"/>
    <lineage>
        <taxon>Bacteria</taxon>
        <taxon>Pseudomonadati</taxon>
        <taxon>Pseudomonadota</taxon>
        <taxon>Betaproteobacteria</taxon>
        <taxon>Rhodocyclales</taxon>
        <taxon>Zoogloeaceae</taxon>
        <taxon>Parazoarcus</taxon>
    </lineage>
</organism>
<name>A0A2U8GZ72_9RHOO</name>
<dbReference type="Pfam" id="PF09084">
    <property type="entry name" value="NMT1"/>
    <property type="match status" value="1"/>
</dbReference>
<dbReference type="OrthoDB" id="8892982at2"/>
<feature type="domain" description="SsuA/THI5-like" evidence="2">
    <location>
        <begin position="43"/>
        <end position="254"/>
    </location>
</feature>
<dbReference type="InterPro" id="IPR015168">
    <property type="entry name" value="SsuA/THI5"/>
</dbReference>
<dbReference type="AlphaFoldDB" id="A0A2U8GZ72"/>
<evidence type="ECO:0000313" key="4">
    <source>
        <dbReference type="Proteomes" id="UP000244902"/>
    </source>
</evidence>
<dbReference type="PANTHER" id="PTHR31528:SF15">
    <property type="entry name" value="RIBOFLAVIN-BINDING PROTEIN RIBY"/>
    <property type="match status" value="1"/>
</dbReference>
<sequence>MKPLLKTVASTLVTLVACSAFSANAADKVVFQLDWVPGGDKSAIYSAINHGFFKEEGLEVTLQSGRGSSDAISKLAAGTSDVGVAGIAALMTAVAEGNAPVKAVMSIYSKEPDALLTVKGSSIKSLKDVAGKTIATATFSSSNALWPVMLQQQGIDPAQVKLLKVDPTTLAPMLAQGKVDATINWITVAPGFEGVLAQTGKELAILPWSDYGLDGYGWSMMASDKMIKERPEVLKRVVRAMRKAFDYALANPDASAADLKAMVPEVDVKRAAAELRASAPLIRNEVSAKDGMGAFEPGLLKTTWVWVAKSMNYPENKIDPEILVDRSFLPK</sequence>
<proteinExistence type="predicted"/>
<keyword evidence="1" id="KW-0732">Signal</keyword>